<evidence type="ECO:0000256" key="5">
    <source>
        <dbReference type="ARBA" id="ARBA00022598"/>
    </source>
</evidence>
<dbReference type="Pfam" id="PF02875">
    <property type="entry name" value="Mur_ligase_C"/>
    <property type="match status" value="1"/>
</dbReference>
<accession>A0ABN0D1L6</accession>
<evidence type="ECO:0000313" key="19">
    <source>
        <dbReference type="Proteomes" id="UP000004018"/>
    </source>
</evidence>
<dbReference type="InterPro" id="IPR036565">
    <property type="entry name" value="Mur-like_cat_sf"/>
</dbReference>
<evidence type="ECO:0000256" key="11">
    <source>
        <dbReference type="ARBA" id="ARBA00023306"/>
    </source>
</evidence>
<evidence type="ECO:0000259" key="16">
    <source>
        <dbReference type="Pfam" id="PF02875"/>
    </source>
</evidence>
<dbReference type="RefSeq" id="WP_007391157.1">
    <property type="nucleotide sequence ID" value="NZ_AFIJ01000029.1"/>
</dbReference>
<gene>
    <name evidence="14 18" type="primary">murC</name>
    <name evidence="18" type="ORF">HMPREF1039_0716</name>
</gene>
<evidence type="ECO:0000256" key="14">
    <source>
        <dbReference type="HAMAP-Rule" id="MF_00046"/>
    </source>
</evidence>
<dbReference type="EMBL" id="AFIJ01000029">
    <property type="protein sequence ID" value="EGL40294.1"/>
    <property type="molecule type" value="Genomic_DNA"/>
</dbReference>
<keyword evidence="10 14" id="KW-0573">Peptidoglycan synthesis</keyword>
<evidence type="ECO:0000256" key="12">
    <source>
        <dbReference type="ARBA" id="ARBA00023316"/>
    </source>
</evidence>
<dbReference type="InterPro" id="IPR004101">
    <property type="entry name" value="Mur_ligase_C"/>
</dbReference>
<feature type="domain" description="Mur ligase N-terminal catalytic" evidence="15">
    <location>
        <begin position="11"/>
        <end position="107"/>
    </location>
</feature>
<dbReference type="HAMAP" id="MF_00046">
    <property type="entry name" value="MurC"/>
    <property type="match status" value="1"/>
</dbReference>
<dbReference type="SUPFAM" id="SSF51984">
    <property type="entry name" value="MurCD N-terminal domain"/>
    <property type="match status" value="1"/>
</dbReference>
<dbReference type="Gene3D" id="3.40.50.720">
    <property type="entry name" value="NAD(P)-binding Rossmann-like Domain"/>
    <property type="match status" value="1"/>
</dbReference>
<evidence type="ECO:0000256" key="6">
    <source>
        <dbReference type="ARBA" id="ARBA00022618"/>
    </source>
</evidence>
<dbReference type="EC" id="6.3.2.8" evidence="3 14"/>
<dbReference type="Pfam" id="PF01225">
    <property type="entry name" value="Mur_ligase"/>
    <property type="match status" value="1"/>
</dbReference>
<dbReference type="SUPFAM" id="SSF53244">
    <property type="entry name" value="MurD-like peptide ligases, peptide-binding domain"/>
    <property type="match status" value="1"/>
</dbReference>
<keyword evidence="11 14" id="KW-0131">Cell cycle</keyword>
<feature type="binding site" evidence="14">
    <location>
        <begin position="116"/>
        <end position="122"/>
    </location>
    <ligand>
        <name>ATP</name>
        <dbReference type="ChEBI" id="CHEBI:30616"/>
    </ligand>
</feature>
<keyword evidence="8 14" id="KW-0067">ATP-binding</keyword>
<evidence type="ECO:0000256" key="3">
    <source>
        <dbReference type="ARBA" id="ARBA00012211"/>
    </source>
</evidence>
<dbReference type="Proteomes" id="UP000004018">
    <property type="component" value="Unassembled WGS sequence"/>
</dbReference>
<keyword evidence="4 14" id="KW-0963">Cytoplasm</keyword>
<evidence type="ECO:0000313" key="18">
    <source>
        <dbReference type="EMBL" id="EGL40294.1"/>
    </source>
</evidence>
<evidence type="ECO:0000256" key="1">
    <source>
        <dbReference type="ARBA" id="ARBA00004496"/>
    </source>
</evidence>
<feature type="domain" description="Mur ligase central" evidence="17">
    <location>
        <begin position="114"/>
        <end position="293"/>
    </location>
</feature>
<organism evidence="18 19">
    <name type="scientific">Megasphaera lornae</name>
    <dbReference type="NCBI Taxonomy" id="1000568"/>
    <lineage>
        <taxon>Bacteria</taxon>
        <taxon>Bacillati</taxon>
        <taxon>Bacillota</taxon>
        <taxon>Negativicutes</taxon>
        <taxon>Veillonellales</taxon>
        <taxon>Veillonellaceae</taxon>
        <taxon>Megasphaera</taxon>
    </lineage>
</organism>
<dbReference type="Pfam" id="PF08245">
    <property type="entry name" value="Mur_ligase_M"/>
    <property type="match status" value="1"/>
</dbReference>
<dbReference type="SUPFAM" id="SSF53623">
    <property type="entry name" value="MurD-like peptide ligases, catalytic domain"/>
    <property type="match status" value="1"/>
</dbReference>
<protein>
    <recommendedName>
        <fullName evidence="3 14">UDP-N-acetylmuramate--L-alanine ligase</fullName>
        <ecNumber evidence="3 14">6.3.2.8</ecNumber>
    </recommendedName>
    <alternativeName>
        <fullName evidence="14">UDP-N-acetylmuramoyl-L-alanine synthetase</fullName>
    </alternativeName>
</protein>
<comment type="function">
    <text evidence="14">Cell wall formation.</text>
</comment>
<dbReference type="InterPro" id="IPR050061">
    <property type="entry name" value="MurCDEF_pg_biosynth"/>
</dbReference>
<evidence type="ECO:0000256" key="10">
    <source>
        <dbReference type="ARBA" id="ARBA00022984"/>
    </source>
</evidence>
<dbReference type="NCBIfam" id="TIGR01082">
    <property type="entry name" value="murC"/>
    <property type="match status" value="1"/>
</dbReference>
<sequence length="464" mass="51093">MTVVDLNTVKKIHFIGIGGAGMRAIANIFIEKGYIVSGSDSKQTEITERFARQGARICIGQRPENLADAEAVIVSTAIHPDNAEWQAARERHLPILHRSDALVHIMSWGKAIAVAGAHGKTTTSSMLGQVFIEGRLHPTIVIGGEVDYLHSNSTLGTGPYVIAEADESDGTFLKEHPAIAVVTNIDADHMDHYGSMAHVIAAFKQFIQRLDPQDGMAVLCFDNEHIRRLASQVGRTYISYGFAEDAEYTAKNLHYKEGKHYFDVYRRQVLLGTVCLQVPGRHNVLNALATIAVSLHCGLPFAEIAAALCRFHGAKRRFQTKGYVGTIRVVDDYAHHPTEIKATLAAAGDMGTHRVVCLFQPHRYSRTQLLLEQFGTAFSNADILVVTDIYGADEDPVPGVTGRLIVDKIKEKTGKLAVYIPRKEDILPFLQKEARPHDLILTMGAGDIYRIGEAYITMAKGERM</sequence>
<evidence type="ECO:0000256" key="9">
    <source>
        <dbReference type="ARBA" id="ARBA00022960"/>
    </source>
</evidence>
<comment type="subcellular location">
    <subcellularLocation>
        <location evidence="1 14">Cytoplasm</location>
    </subcellularLocation>
</comment>
<evidence type="ECO:0000256" key="2">
    <source>
        <dbReference type="ARBA" id="ARBA00004752"/>
    </source>
</evidence>
<dbReference type="InterPro" id="IPR000713">
    <property type="entry name" value="Mur_ligase_N"/>
</dbReference>
<evidence type="ECO:0000256" key="13">
    <source>
        <dbReference type="ARBA" id="ARBA00047833"/>
    </source>
</evidence>
<dbReference type="PANTHER" id="PTHR43445:SF3">
    <property type="entry name" value="UDP-N-ACETYLMURAMATE--L-ALANINE LIGASE"/>
    <property type="match status" value="1"/>
</dbReference>
<keyword evidence="5 14" id="KW-0436">Ligase</keyword>
<comment type="catalytic activity">
    <reaction evidence="13 14">
        <text>UDP-N-acetyl-alpha-D-muramate + L-alanine + ATP = UDP-N-acetyl-alpha-D-muramoyl-L-alanine + ADP + phosphate + H(+)</text>
        <dbReference type="Rhea" id="RHEA:23372"/>
        <dbReference type="ChEBI" id="CHEBI:15378"/>
        <dbReference type="ChEBI" id="CHEBI:30616"/>
        <dbReference type="ChEBI" id="CHEBI:43474"/>
        <dbReference type="ChEBI" id="CHEBI:57972"/>
        <dbReference type="ChEBI" id="CHEBI:70757"/>
        <dbReference type="ChEBI" id="CHEBI:83898"/>
        <dbReference type="ChEBI" id="CHEBI:456216"/>
        <dbReference type="EC" id="6.3.2.8"/>
    </reaction>
</comment>
<keyword evidence="9 14" id="KW-0133">Cell shape</keyword>
<keyword evidence="19" id="KW-1185">Reference proteome</keyword>
<evidence type="ECO:0000256" key="8">
    <source>
        <dbReference type="ARBA" id="ARBA00022840"/>
    </source>
</evidence>
<dbReference type="InterPro" id="IPR013221">
    <property type="entry name" value="Mur_ligase_cen"/>
</dbReference>
<evidence type="ECO:0000256" key="4">
    <source>
        <dbReference type="ARBA" id="ARBA00022490"/>
    </source>
</evidence>
<evidence type="ECO:0000259" key="15">
    <source>
        <dbReference type="Pfam" id="PF01225"/>
    </source>
</evidence>
<keyword evidence="12 14" id="KW-0961">Cell wall biogenesis/degradation</keyword>
<dbReference type="InterPro" id="IPR036615">
    <property type="entry name" value="Mur_ligase_C_dom_sf"/>
</dbReference>
<feature type="domain" description="Mur ligase C-terminal" evidence="16">
    <location>
        <begin position="316"/>
        <end position="446"/>
    </location>
</feature>
<comment type="similarity">
    <text evidence="14">Belongs to the MurCDEF family.</text>
</comment>
<evidence type="ECO:0000259" key="17">
    <source>
        <dbReference type="Pfam" id="PF08245"/>
    </source>
</evidence>
<comment type="caution">
    <text evidence="18">The sequence shown here is derived from an EMBL/GenBank/DDBJ whole genome shotgun (WGS) entry which is preliminary data.</text>
</comment>
<reference evidence="18 19" key="1">
    <citation type="submission" date="2011-04" db="EMBL/GenBank/DDBJ databases">
        <authorList>
            <person name="Harkins D.M."/>
            <person name="Madupu R."/>
            <person name="Durkin A.S."/>
            <person name="Torralba M."/>
            <person name="Methe B."/>
            <person name="Sutton G.G."/>
            <person name="Nelson K.E."/>
        </authorList>
    </citation>
    <scope>NUCLEOTIDE SEQUENCE [LARGE SCALE GENOMIC DNA]</scope>
    <source>
        <strain evidence="18 19">UPII 199-6</strain>
    </source>
</reference>
<dbReference type="Gene3D" id="3.40.1190.10">
    <property type="entry name" value="Mur-like, catalytic domain"/>
    <property type="match status" value="1"/>
</dbReference>
<dbReference type="PANTHER" id="PTHR43445">
    <property type="entry name" value="UDP-N-ACETYLMURAMATE--L-ALANINE LIGASE-RELATED"/>
    <property type="match status" value="1"/>
</dbReference>
<name>A0ABN0D1L6_9FIRM</name>
<proteinExistence type="inferred from homology"/>
<comment type="pathway">
    <text evidence="2 14">Cell wall biogenesis; peptidoglycan biosynthesis.</text>
</comment>
<keyword evidence="6 14" id="KW-0132">Cell division</keyword>
<dbReference type="Gene3D" id="3.90.190.20">
    <property type="entry name" value="Mur ligase, C-terminal domain"/>
    <property type="match status" value="1"/>
</dbReference>
<dbReference type="GO" id="GO:0008763">
    <property type="term" value="F:UDP-N-acetylmuramate-L-alanine ligase activity"/>
    <property type="evidence" value="ECO:0007669"/>
    <property type="project" value="UniProtKB-EC"/>
</dbReference>
<keyword evidence="7 14" id="KW-0547">Nucleotide-binding</keyword>
<evidence type="ECO:0000256" key="7">
    <source>
        <dbReference type="ARBA" id="ARBA00022741"/>
    </source>
</evidence>
<dbReference type="InterPro" id="IPR005758">
    <property type="entry name" value="UDP-N-AcMur_Ala_ligase_MurC"/>
</dbReference>